<dbReference type="Proteomes" id="UP001225356">
    <property type="component" value="Unassembled WGS sequence"/>
</dbReference>
<dbReference type="SUPFAM" id="SSF53474">
    <property type="entry name" value="alpha/beta-Hydrolases"/>
    <property type="match status" value="1"/>
</dbReference>
<dbReference type="InterPro" id="IPR002925">
    <property type="entry name" value="Dienelactn_hydro"/>
</dbReference>
<keyword evidence="2 5" id="KW-0378">Hydrolase</keyword>
<feature type="domain" description="Dienelactone hydrolase" evidence="4">
    <location>
        <begin position="89"/>
        <end position="201"/>
    </location>
</feature>
<accession>A0ABT9Q2U2</accession>
<dbReference type="InterPro" id="IPR050261">
    <property type="entry name" value="FrsA_esterase"/>
</dbReference>
<dbReference type="PANTHER" id="PTHR22946:SF9">
    <property type="entry name" value="POLYKETIDE TRANSFERASE AF380"/>
    <property type="match status" value="1"/>
</dbReference>
<evidence type="ECO:0000256" key="2">
    <source>
        <dbReference type="ARBA" id="ARBA00022801"/>
    </source>
</evidence>
<keyword evidence="6" id="KW-1185">Reference proteome</keyword>
<name>A0ABT9Q2U2_9ACTN</name>
<reference evidence="5 6" key="1">
    <citation type="submission" date="2023-07" db="EMBL/GenBank/DDBJ databases">
        <title>Sequencing the genomes of 1000 actinobacteria strains.</title>
        <authorList>
            <person name="Klenk H.-P."/>
        </authorList>
    </citation>
    <scope>NUCLEOTIDE SEQUENCE [LARGE SCALE GENOMIC DNA]</scope>
    <source>
        <strain evidence="5 6">DSM 46740</strain>
    </source>
</reference>
<dbReference type="InterPro" id="IPR029058">
    <property type="entry name" value="AB_hydrolase_fold"/>
</dbReference>
<dbReference type="EMBL" id="JAUSQU010000001">
    <property type="protein sequence ID" value="MDP9841049.1"/>
    <property type="molecule type" value="Genomic_DNA"/>
</dbReference>
<proteinExistence type="inferred from homology"/>
<comment type="caution">
    <text evidence="5">The sequence shown here is derived from an EMBL/GenBank/DDBJ whole genome shotgun (WGS) entry which is preliminary data.</text>
</comment>
<evidence type="ECO:0000256" key="3">
    <source>
        <dbReference type="SAM" id="MobiDB-lite"/>
    </source>
</evidence>
<evidence type="ECO:0000313" key="6">
    <source>
        <dbReference type="Proteomes" id="UP001225356"/>
    </source>
</evidence>
<evidence type="ECO:0000256" key="1">
    <source>
        <dbReference type="ARBA" id="ARBA00008645"/>
    </source>
</evidence>
<comment type="similarity">
    <text evidence="1">Belongs to the AB hydrolase superfamily.</text>
</comment>
<sequence>MNAVRMNLERLEIPAMDVVLEADVVVPRPARGMVLFAHGSGSSRHSPRNRYVAGELQRAGLATILADLLTPAEERVDVQTGEFRFDIGRLAVRLAALTDWLGEHRPTAGLRVGLFGASTGAAAALVAAAARPAPVKAIVSRGGRPDLAGAALRSVHQPTLLIVGERDPAVLELNREAMRELRDETLLEVVPGASHLFEEPGTLERVAHLAREWFLRHLPQTPGGEGDAAESPGPGPRKR</sequence>
<organism evidence="5 6">
    <name type="scientific">Streptosporangium lutulentum</name>
    <dbReference type="NCBI Taxonomy" id="1461250"/>
    <lineage>
        <taxon>Bacteria</taxon>
        <taxon>Bacillati</taxon>
        <taxon>Actinomycetota</taxon>
        <taxon>Actinomycetes</taxon>
        <taxon>Streptosporangiales</taxon>
        <taxon>Streptosporangiaceae</taxon>
        <taxon>Streptosporangium</taxon>
    </lineage>
</organism>
<evidence type="ECO:0000313" key="5">
    <source>
        <dbReference type="EMBL" id="MDP9841049.1"/>
    </source>
</evidence>
<protein>
    <submittedName>
        <fullName evidence="5">Dienelactone hydrolase</fullName>
    </submittedName>
</protein>
<dbReference type="Pfam" id="PF01738">
    <property type="entry name" value="DLH"/>
    <property type="match status" value="1"/>
</dbReference>
<dbReference type="PANTHER" id="PTHR22946">
    <property type="entry name" value="DIENELACTONE HYDROLASE DOMAIN-CONTAINING PROTEIN-RELATED"/>
    <property type="match status" value="1"/>
</dbReference>
<evidence type="ECO:0000259" key="4">
    <source>
        <dbReference type="Pfam" id="PF01738"/>
    </source>
</evidence>
<gene>
    <name evidence="5" type="ORF">J2853_000260</name>
</gene>
<dbReference type="GO" id="GO:0016787">
    <property type="term" value="F:hydrolase activity"/>
    <property type="evidence" value="ECO:0007669"/>
    <property type="project" value="UniProtKB-KW"/>
</dbReference>
<feature type="region of interest" description="Disordered" evidence="3">
    <location>
        <begin position="217"/>
        <end position="239"/>
    </location>
</feature>
<dbReference type="Gene3D" id="3.40.50.1820">
    <property type="entry name" value="alpha/beta hydrolase"/>
    <property type="match status" value="1"/>
</dbReference>
<dbReference type="RefSeq" id="WP_307554039.1">
    <property type="nucleotide sequence ID" value="NZ_JAUSQU010000001.1"/>
</dbReference>